<evidence type="ECO:0000313" key="1">
    <source>
        <dbReference type="EMBL" id="MBD1599621.1"/>
    </source>
</evidence>
<dbReference type="RefSeq" id="WP_190421230.1">
    <property type="nucleotide sequence ID" value="NZ_JAAOCA010000014.1"/>
</dbReference>
<accession>A0ABR7Z297</accession>
<sequence>MNDRRGVRHVGLVTGLPAAHAVSRKPEPPGRAELLLRDTDLGRPIEVVTDMSKSRALGVSAYQATDQAFFRTFEPLHRERLISSLFCPAY</sequence>
<keyword evidence="2" id="KW-1185">Reference proteome</keyword>
<gene>
    <name evidence="1" type="ORF">HAQ05_13015</name>
</gene>
<reference evidence="1 2" key="1">
    <citation type="journal article" date="2020" name="Insects">
        <title>Bacteria Belonging to Pseudomonas typographi sp. nov. from the Bark Beetle Ips typographus Have Genomic Potential to Aid in the Host Ecology.</title>
        <authorList>
            <person name="Peral-Aranega E."/>
            <person name="Saati-Santamaria Z."/>
            <person name="Kolarik M."/>
            <person name="Rivas R."/>
            <person name="Garcia-Fraile P."/>
        </authorList>
    </citation>
    <scope>NUCLEOTIDE SEQUENCE [LARGE SCALE GENOMIC DNA]</scope>
    <source>
        <strain evidence="1 2">CA3A</strain>
    </source>
</reference>
<comment type="caution">
    <text evidence="1">The sequence shown here is derived from an EMBL/GenBank/DDBJ whole genome shotgun (WGS) entry which is preliminary data.</text>
</comment>
<name>A0ABR7Z297_9PSED</name>
<protein>
    <recommendedName>
        <fullName evidence="3">Transposase</fullName>
    </recommendedName>
</protein>
<proteinExistence type="predicted"/>
<organism evidence="1 2">
    <name type="scientific">Pseudomonas typographi</name>
    <dbReference type="NCBI Taxonomy" id="2715964"/>
    <lineage>
        <taxon>Bacteria</taxon>
        <taxon>Pseudomonadati</taxon>
        <taxon>Pseudomonadota</taxon>
        <taxon>Gammaproteobacteria</taxon>
        <taxon>Pseudomonadales</taxon>
        <taxon>Pseudomonadaceae</taxon>
        <taxon>Pseudomonas</taxon>
    </lineage>
</organism>
<dbReference type="EMBL" id="JAAOCA010000014">
    <property type="protein sequence ID" value="MBD1599621.1"/>
    <property type="molecule type" value="Genomic_DNA"/>
</dbReference>
<evidence type="ECO:0008006" key="3">
    <source>
        <dbReference type="Google" id="ProtNLM"/>
    </source>
</evidence>
<dbReference type="Proteomes" id="UP000805841">
    <property type="component" value="Unassembled WGS sequence"/>
</dbReference>
<evidence type="ECO:0000313" key="2">
    <source>
        <dbReference type="Proteomes" id="UP000805841"/>
    </source>
</evidence>